<dbReference type="PANTHER" id="PTHR11895:SF7">
    <property type="entry name" value="GLUTAMYL-TRNA(GLN) AMIDOTRANSFERASE SUBUNIT A, MITOCHONDRIAL"/>
    <property type="match status" value="1"/>
</dbReference>
<keyword evidence="5" id="KW-0378">Hydrolase</keyword>
<evidence type="ECO:0000259" key="4">
    <source>
        <dbReference type="Pfam" id="PF01425"/>
    </source>
</evidence>
<dbReference type="Gene3D" id="3.90.1300.10">
    <property type="entry name" value="Amidase signature (AS) domain"/>
    <property type="match status" value="1"/>
</dbReference>
<evidence type="ECO:0000256" key="3">
    <source>
        <dbReference type="ARBA" id="ARBA00021874"/>
    </source>
</evidence>
<evidence type="ECO:0000313" key="5">
    <source>
        <dbReference type="EMBL" id="AXK80674.1"/>
    </source>
</evidence>
<dbReference type="PANTHER" id="PTHR11895">
    <property type="entry name" value="TRANSAMIDASE"/>
    <property type="match status" value="1"/>
</dbReference>
<dbReference type="InterPro" id="IPR020556">
    <property type="entry name" value="Amidase_CS"/>
</dbReference>
<dbReference type="Pfam" id="PF01425">
    <property type="entry name" value="Amidase"/>
    <property type="match status" value="1"/>
</dbReference>
<dbReference type="AlphaFoldDB" id="A0A345ZUS7"/>
<keyword evidence="6" id="KW-1185">Reference proteome</keyword>
<dbReference type="OrthoDB" id="9814821at2"/>
<evidence type="ECO:0000313" key="6">
    <source>
        <dbReference type="Proteomes" id="UP000254889"/>
    </source>
</evidence>
<gene>
    <name evidence="5" type="ORF">DW352_09220</name>
</gene>
<dbReference type="SUPFAM" id="SSF75304">
    <property type="entry name" value="Amidase signature (AS) enzymes"/>
    <property type="match status" value="1"/>
</dbReference>
<evidence type="ECO:0000256" key="2">
    <source>
        <dbReference type="ARBA" id="ARBA00009199"/>
    </source>
</evidence>
<dbReference type="InterPro" id="IPR023631">
    <property type="entry name" value="Amidase_dom"/>
</dbReference>
<dbReference type="NCBIfam" id="NF005687">
    <property type="entry name" value="PRK07487.1"/>
    <property type="match status" value="1"/>
</dbReference>
<name>A0A345ZUS7_9HYPH</name>
<feature type="domain" description="Amidase" evidence="4">
    <location>
        <begin position="26"/>
        <end position="448"/>
    </location>
</feature>
<dbReference type="Proteomes" id="UP000254889">
    <property type="component" value="Chromosome"/>
</dbReference>
<reference evidence="5 6" key="1">
    <citation type="submission" date="2018-07" db="EMBL/GenBank/DDBJ databases">
        <authorList>
            <person name="Quirk P.G."/>
            <person name="Krulwich T.A."/>
        </authorList>
    </citation>
    <scope>NUCLEOTIDE SEQUENCE [LARGE SCALE GENOMIC DNA]</scope>
    <source>
        <strain evidence="5 6">CC-BB4</strain>
    </source>
</reference>
<comment type="similarity">
    <text evidence="2">Belongs to the amidase family.</text>
</comment>
<dbReference type="KEGG" id="ptaw:DW352_09220"/>
<organism evidence="5 6">
    <name type="scientific">Pseudolabrys taiwanensis</name>
    <dbReference type="NCBI Taxonomy" id="331696"/>
    <lineage>
        <taxon>Bacteria</taxon>
        <taxon>Pseudomonadati</taxon>
        <taxon>Pseudomonadota</taxon>
        <taxon>Alphaproteobacteria</taxon>
        <taxon>Hyphomicrobiales</taxon>
        <taxon>Xanthobacteraceae</taxon>
        <taxon>Pseudolabrys</taxon>
    </lineage>
</organism>
<protein>
    <recommendedName>
        <fullName evidence="3">Indoleacetamide hydrolase</fullName>
    </recommendedName>
</protein>
<dbReference type="InterPro" id="IPR000120">
    <property type="entry name" value="Amidase"/>
</dbReference>
<comment type="function">
    <text evidence="1">Hydrolyzes indole-3-acetamide (IAM) into indole-3-acetic acid (IAA).</text>
</comment>
<proteinExistence type="inferred from homology"/>
<dbReference type="EMBL" id="CP031417">
    <property type="protein sequence ID" value="AXK80674.1"/>
    <property type="molecule type" value="Genomic_DNA"/>
</dbReference>
<dbReference type="RefSeq" id="WP_115690556.1">
    <property type="nucleotide sequence ID" value="NZ_CP031417.1"/>
</dbReference>
<accession>A0A345ZUS7</accession>
<dbReference type="PROSITE" id="PS00571">
    <property type="entry name" value="AMIDASES"/>
    <property type="match status" value="1"/>
</dbReference>
<evidence type="ECO:0000256" key="1">
    <source>
        <dbReference type="ARBA" id="ARBA00003871"/>
    </source>
</evidence>
<dbReference type="InterPro" id="IPR036928">
    <property type="entry name" value="AS_sf"/>
</dbReference>
<dbReference type="GO" id="GO:0016787">
    <property type="term" value="F:hydrolase activity"/>
    <property type="evidence" value="ECO:0007669"/>
    <property type="project" value="UniProtKB-KW"/>
</dbReference>
<sequence>MDDGLWRWSAVDLADAIAARRVSSREATESALARLAAVNPRINAVVDVLAEEALAAAAAADAALARGESGGPLHGVPVTVKINVDYAGRPTTTGVVAFKDDIAAADSPPIASLRAAGAVIIGRTNVPAFCARFFTDNDLHGRTLNPWDAGRTPGGSSGGAAAAVATGIGAIAHGTDRAGSIRYPAYACGVVGLRPSFGRVAAYSANPSVEATLASQLMSVQGPLARSVGDVALGLRGMMRGDARDPWWMPAPMLDETERPLRVAVFEGTAGAAVDPAVAAAVRRAAGWLAEAGCEVAPATPPAVAELADMFFSMVKTEEGEGTSRAIERLGDDALRRARAGTMARATKYTLEAYVDALGRRTAILRQWQAFLEQHDALLLPVSYRAPLPIDEDQKGDDAVARMIDAHEPMLAVSMLGLPSLAMPTGIDGTVPTGVQIVSGRFKEALCLRIGAMIEAACPPATPIDPAGPL</sequence>